<reference evidence="2" key="1">
    <citation type="journal article" date="2023" name="G3 (Bethesda)">
        <title>Genome assembly and association tests identify interacting loci associated with vigor, precocity, and sex in interspecific pistachio rootstocks.</title>
        <authorList>
            <person name="Palmer W."/>
            <person name="Jacygrad E."/>
            <person name="Sagayaradj S."/>
            <person name="Cavanaugh K."/>
            <person name="Han R."/>
            <person name="Bertier L."/>
            <person name="Beede B."/>
            <person name="Kafkas S."/>
            <person name="Golino D."/>
            <person name="Preece J."/>
            <person name="Michelmore R."/>
        </authorList>
    </citation>
    <scope>NUCLEOTIDE SEQUENCE [LARGE SCALE GENOMIC DNA]</scope>
</reference>
<keyword evidence="2" id="KW-1185">Reference proteome</keyword>
<organism evidence="1 2">
    <name type="scientific">Pistacia atlantica</name>
    <dbReference type="NCBI Taxonomy" id="434234"/>
    <lineage>
        <taxon>Eukaryota</taxon>
        <taxon>Viridiplantae</taxon>
        <taxon>Streptophyta</taxon>
        <taxon>Embryophyta</taxon>
        <taxon>Tracheophyta</taxon>
        <taxon>Spermatophyta</taxon>
        <taxon>Magnoliopsida</taxon>
        <taxon>eudicotyledons</taxon>
        <taxon>Gunneridae</taxon>
        <taxon>Pentapetalae</taxon>
        <taxon>rosids</taxon>
        <taxon>malvids</taxon>
        <taxon>Sapindales</taxon>
        <taxon>Anacardiaceae</taxon>
        <taxon>Pistacia</taxon>
    </lineage>
</organism>
<proteinExistence type="predicted"/>
<dbReference type="Proteomes" id="UP001164250">
    <property type="component" value="Chromosome 13"/>
</dbReference>
<evidence type="ECO:0000313" key="1">
    <source>
        <dbReference type="EMBL" id="KAJ0080489.1"/>
    </source>
</evidence>
<gene>
    <name evidence="1" type="ORF">Patl1_24555</name>
</gene>
<comment type="caution">
    <text evidence="1">The sequence shown here is derived from an EMBL/GenBank/DDBJ whole genome shotgun (WGS) entry which is preliminary data.</text>
</comment>
<accession>A0ACC1A2N2</accession>
<dbReference type="EMBL" id="CM047909">
    <property type="protein sequence ID" value="KAJ0080489.1"/>
    <property type="molecule type" value="Genomic_DNA"/>
</dbReference>
<name>A0ACC1A2N2_9ROSI</name>
<protein>
    <submittedName>
        <fullName evidence="1">Uncharacterized protein</fullName>
    </submittedName>
</protein>
<evidence type="ECO:0000313" key="2">
    <source>
        <dbReference type="Proteomes" id="UP001164250"/>
    </source>
</evidence>
<sequence>MAAEITISLLREKLENLRDTTKIGNPSLLKQVNESIAKLKESLTTLKALEDDKGSHLTNGNGKIELLRAVYDAEDTIDTFLASTISQKQKSFPSIHLKSEYSQSRVSRKMGNFVEHLTTFINNKSVHVEPMVSPSNLLSEDMKVGDAEVHPQNSPTNVEDMQVPPLESKNFGEGTSGSKFSYEDIQVQGKHFVDGNAGADVGAGLESSFSDEDDTSDLEDTAKKLAELILHDDLPILLLSAAGRPGGSHNTTLLWRTYCTIKEHFECCAWTYVSDVYEAIKCVMEQLTGMKQENDLPPTVLQRKLCRFLSNKKYLLVFYDLRTPKVWESLSSALPNLDGGRMIVSFHGAAAAPSIPNARFLGTIFGTELVSPSALNKDVCTSLDEETDIVGLKDEIQKLHKLICRRYQLHFIILVVGVAGSGKTTLILKQVTEVKDEAKLSLEELRKRLRYLFVGKSSAFAVEQTWFVSSYQSNPDGLKGKKHVPAALEWGEAIGTCVEPYNSGTIFCNEDNYCLIQLTSGHVCLCADRRSETSLGCRGTLYCNMTSGQDCSKCPPGYEYDHQNVVTTHGNMVVVQVHRKKKRNEAEAEIL</sequence>